<dbReference type="Pfam" id="PF08281">
    <property type="entry name" value="Sigma70_r4_2"/>
    <property type="match status" value="1"/>
</dbReference>
<dbReference type="InterPro" id="IPR013325">
    <property type="entry name" value="RNA_pol_sigma_r2"/>
</dbReference>
<dbReference type="Proteomes" id="UP000639859">
    <property type="component" value="Unassembled WGS sequence"/>
</dbReference>
<dbReference type="InterPro" id="IPR039425">
    <property type="entry name" value="RNA_pol_sigma-70-like"/>
</dbReference>
<evidence type="ECO:0000256" key="2">
    <source>
        <dbReference type="ARBA" id="ARBA00023015"/>
    </source>
</evidence>
<evidence type="ECO:0000256" key="1">
    <source>
        <dbReference type="ARBA" id="ARBA00010641"/>
    </source>
</evidence>
<evidence type="ECO:0000313" key="8">
    <source>
        <dbReference type="Proteomes" id="UP000639859"/>
    </source>
</evidence>
<dbReference type="InterPro" id="IPR013249">
    <property type="entry name" value="RNA_pol_sigma70_r4_t2"/>
</dbReference>
<evidence type="ECO:0000259" key="6">
    <source>
        <dbReference type="Pfam" id="PF08281"/>
    </source>
</evidence>
<keyword evidence="2" id="KW-0805">Transcription regulation</keyword>
<dbReference type="NCBIfam" id="TIGR02937">
    <property type="entry name" value="sigma70-ECF"/>
    <property type="match status" value="1"/>
</dbReference>
<dbReference type="InterPro" id="IPR013324">
    <property type="entry name" value="RNA_pol_sigma_r3/r4-like"/>
</dbReference>
<dbReference type="InterPro" id="IPR007627">
    <property type="entry name" value="RNA_pol_sigma70_r2"/>
</dbReference>
<dbReference type="SUPFAM" id="SSF88946">
    <property type="entry name" value="Sigma2 domain of RNA polymerase sigma factors"/>
    <property type="match status" value="1"/>
</dbReference>
<comment type="similarity">
    <text evidence="1">Belongs to the sigma-70 factor family. ECF subfamily.</text>
</comment>
<organism evidence="7 8">
    <name type="scientific">Caulobacter hibisci</name>
    <dbReference type="NCBI Taxonomy" id="2035993"/>
    <lineage>
        <taxon>Bacteria</taxon>
        <taxon>Pseudomonadati</taxon>
        <taxon>Pseudomonadota</taxon>
        <taxon>Alphaproteobacteria</taxon>
        <taxon>Caulobacterales</taxon>
        <taxon>Caulobacteraceae</taxon>
        <taxon>Caulobacter</taxon>
    </lineage>
</organism>
<feature type="domain" description="RNA polymerase sigma factor 70 region 4 type 2" evidence="6">
    <location>
        <begin position="112"/>
        <end position="162"/>
    </location>
</feature>
<keyword evidence="8" id="KW-1185">Reference proteome</keyword>
<dbReference type="Pfam" id="PF04542">
    <property type="entry name" value="Sigma70_r2"/>
    <property type="match status" value="1"/>
</dbReference>
<dbReference type="Gene3D" id="1.10.1740.10">
    <property type="match status" value="1"/>
</dbReference>
<accession>A0ABS0STH2</accession>
<dbReference type="EMBL" id="JADWOX010000002">
    <property type="protein sequence ID" value="MBI1682809.1"/>
    <property type="molecule type" value="Genomic_DNA"/>
</dbReference>
<name>A0ABS0STH2_9CAUL</name>
<proteinExistence type="inferred from homology"/>
<evidence type="ECO:0000259" key="5">
    <source>
        <dbReference type="Pfam" id="PF04542"/>
    </source>
</evidence>
<dbReference type="InterPro" id="IPR014284">
    <property type="entry name" value="RNA_pol_sigma-70_dom"/>
</dbReference>
<dbReference type="PANTHER" id="PTHR43133">
    <property type="entry name" value="RNA POLYMERASE ECF-TYPE SIGMA FACTO"/>
    <property type="match status" value="1"/>
</dbReference>
<keyword evidence="3" id="KW-0731">Sigma factor</keyword>
<dbReference type="SUPFAM" id="SSF88659">
    <property type="entry name" value="Sigma3 and sigma4 domains of RNA polymerase sigma factors"/>
    <property type="match status" value="1"/>
</dbReference>
<gene>
    <name evidence="7" type="ORF">I4Q42_03915</name>
</gene>
<reference evidence="7 8" key="1">
    <citation type="submission" date="2020-11" db="EMBL/GenBank/DDBJ databases">
        <title>genome sequence of strain KACC 18849.</title>
        <authorList>
            <person name="Gao J."/>
            <person name="Zhang X."/>
        </authorList>
    </citation>
    <scope>NUCLEOTIDE SEQUENCE [LARGE SCALE GENOMIC DNA]</scope>
    <source>
        <strain evidence="7 8">KACC 18849</strain>
    </source>
</reference>
<evidence type="ECO:0000313" key="7">
    <source>
        <dbReference type="EMBL" id="MBI1682809.1"/>
    </source>
</evidence>
<evidence type="ECO:0000256" key="4">
    <source>
        <dbReference type="ARBA" id="ARBA00023163"/>
    </source>
</evidence>
<comment type="caution">
    <text evidence="7">The sequence shown here is derived from an EMBL/GenBank/DDBJ whole genome shotgun (WGS) entry which is preliminary data.</text>
</comment>
<dbReference type="InterPro" id="IPR036388">
    <property type="entry name" value="WH-like_DNA-bd_sf"/>
</dbReference>
<feature type="domain" description="RNA polymerase sigma-70 region 2" evidence="5">
    <location>
        <begin position="5"/>
        <end position="71"/>
    </location>
</feature>
<keyword evidence="4" id="KW-0804">Transcription</keyword>
<dbReference type="Gene3D" id="1.10.10.10">
    <property type="entry name" value="Winged helix-like DNA-binding domain superfamily/Winged helix DNA-binding domain"/>
    <property type="match status" value="1"/>
</dbReference>
<protein>
    <submittedName>
        <fullName evidence="7">RNA polymerase sigma factor</fullName>
    </submittedName>
</protein>
<dbReference type="PANTHER" id="PTHR43133:SF63">
    <property type="entry name" value="RNA POLYMERASE SIGMA FACTOR FECI-RELATED"/>
    <property type="match status" value="1"/>
</dbReference>
<evidence type="ECO:0000256" key="3">
    <source>
        <dbReference type="ARBA" id="ARBA00023082"/>
    </source>
</evidence>
<sequence>MLALYEEKRVNLVRLFTARLRSRAEAEDLVQELYFKVAAVEGDTAGSGGGSALLHRMAENLMLDRLRSRQRGQARDEHWRRLQGGEATIDGDQAADAPSAESVVEGRQRLAAMLKTLETLPPSVARAFRLHKLEGLSHAETAAAMGVSRSAVEKYVSAALKAVFRGAA</sequence>